<dbReference type="PANTHER" id="PTHR36924:SF1">
    <property type="entry name" value="ANTITOXIN HIGA-1"/>
    <property type="match status" value="1"/>
</dbReference>
<dbReference type="InterPro" id="IPR001387">
    <property type="entry name" value="Cro/C1-type_HTH"/>
</dbReference>
<proteinExistence type="predicted"/>
<dbReference type="RefSeq" id="WP_115250180.1">
    <property type="nucleotide sequence ID" value="NZ_JACEWB010000004.1"/>
</dbReference>
<dbReference type="InterPro" id="IPR013430">
    <property type="entry name" value="Toxin_antidote_HigA"/>
</dbReference>
<dbReference type="PANTHER" id="PTHR36924">
    <property type="entry name" value="ANTITOXIN HIGA-1"/>
    <property type="match status" value="1"/>
</dbReference>
<sequence>MHNPAHPGEVLKEYIEGFSITEVAQKLNVTRVALSRIINGKAAVSPEMALKLGKLLKTTPEFWLTMQANYDLWQAEQRTEFNIEPLFN</sequence>
<reference evidence="3 4" key="1">
    <citation type="journal article" date="2022" name="Front. Microbiol.">
        <title>Commensal bacteria contribute to the growth of multidrug-resistant Avibacterium paragallinarum in chickens.</title>
        <authorList>
            <person name="Zhu J."/>
            <person name="Chen Y."/>
            <person name="Wu Y."/>
            <person name="Wang Y."/>
            <person name="Zhu K."/>
        </authorList>
    </citation>
    <scope>NUCLEOTIDE SEQUENCE [LARGE SCALE GENOMIC DNA]</scope>
    <source>
        <strain evidence="3 4">AV12</strain>
    </source>
</reference>
<dbReference type="GeneID" id="300133636"/>
<dbReference type="NCBIfam" id="TIGR02607">
    <property type="entry name" value="antidote_HigA"/>
    <property type="match status" value="1"/>
</dbReference>
<evidence type="ECO:0000256" key="1">
    <source>
        <dbReference type="ARBA" id="ARBA00023125"/>
    </source>
</evidence>
<name>A0ABU7QMR9_AVIPA</name>
<dbReference type="Gene3D" id="1.10.260.40">
    <property type="entry name" value="lambda repressor-like DNA-binding domains"/>
    <property type="match status" value="1"/>
</dbReference>
<keyword evidence="1" id="KW-0238">DNA-binding</keyword>
<dbReference type="Proteomes" id="UP001352533">
    <property type="component" value="Unassembled WGS sequence"/>
</dbReference>
<protein>
    <submittedName>
        <fullName evidence="3">HigA family addiction module antitoxin</fullName>
    </submittedName>
</protein>
<comment type="caution">
    <text evidence="3">The sequence shown here is derived from an EMBL/GenBank/DDBJ whole genome shotgun (WGS) entry which is preliminary data.</text>
</comment>
<evidence type="ECO:0000313" key="4">
    <source>
        <dbReference type="Proteomes" id="UP001352533"/>
    </source>
</evidence>
<dbReference type="SUPFAM" id="SSF47413">
    <property type="entry name" value="lambda repressor-like DNA-binding domains"/>
    <property type="match status" value="1"/>
</dbReference>
<dbReference type="CDD" id="cd00093">
    <property type="entry name" value="HTH_XRE"/>
    <property type="match status" value="1"/>
</dbReference>
<dbReference type="EMBL" id="JAMDKS010000004">
    <property type="protein sequence ID" value="MEE6112092.1"/>
    <property type="molecule type" value="Genomic_DNA"/>
</dbReference>
<accession>A0ABU7QMR9</accession>
<dbReference type="Pfam" id="PF01381">
    <property type="entry name" value="HTH_3"/>
    <property type="match status" value="1"/>
</dbReference>
<dbReference type="PROSITE" id="PS50943">
    <property type="entry name" value="HTH_CROC1"/>
    <property type="match status" value="1"/>
</dbReference>
<evidence type="ECO:0000313" key="3">
    <source>
        <dbReference type="EMBL" id="MEE6112092.1"/>
    </source>
</evidence>
<dbReference type="SMART" id="SM00530">
    <property type="entry name" value="HTH_XRE"/>
    <property type="match status" value="1"/>
</dbReference>
<gene>
    <name evidence="3" type="ORF">M5S25_02565</name>
</gene>
<feature type="domain" description="HTH cro/C1-type" evidence="2">
    <location>
        <begin position="17"/>
        <end position="63"/>
    </location>
</feature>
<organism evidence="3 4">
    <name type="scientific">Avibacterium paragallinarum</name>
    <name type="common">Haemophilus gallinarum</name>
    <dbReference type="NCBI Taxonomy" id="728"/>
    <lineage>
        <taxon>Bacteria</taxon>
        <taxon>Pseudomonadati</taxon>
        <taxon>Pseudomonadota</taxon>
        <taxon>Gammaproteobacteria</taxon>
        <taxon>Pasteurellales</taxon>
        <taxon>Pasteurellaceae</taxon>
        <taxon>Avibacterium</taxon>
    </lineage>
</organism>
<keyword evidence="4" id="KW-1185">Reference proteome</keyword>
<dbReference type="InterPro" id="IPR010982">
    <property type="entry name" value="Lambda_DNA-bd_dom_sf"/>
</dbReference>
<evidence type="ECO:0000259" key="2">
    <source>
        <dbReference type="PROSITE" id="PS50943"/>
    </source>
</evidence>